<dbReference type="AlphaFoldDB" id="A0A1A9RMK9"/>
<feature type="compositionally biased region" description="Basic and acidic residues" evidence="1">
    <location>
        <begin position="87"/>
        <end position="97"/>
    </location>
</feature>
<dbReference type="EMBL" id="LXSH01000020">
    <property type="protein sequence ID" value="OAM21644.1"/>
    <property type="molecule type" value="Genomic_DNA"/>
</dbReference>
<evidence type="ECO:0000313" key="2">
    <source>
        <dbReference type="EMBL" id="OAM21644.1"/>
    </source>
</evidence>
<comment type="caution">
    <text evidence="2">The sequence shown here is derived from an EMBL/GenBank/DDBJ whole genome shotgun (WGS) entry which is preliminary data.</text>
</comment>
<accession>A0A1A9RMK9</accession>
<gene>
    <name evidence="2" type="ORF">A7P89_07420</name>
</gene>
<proteinExistence type="predicted"/>
<protein>
    <submittedName>
        <fullName evidence="2">Uncharacterized protein</fullName>
    </submittedName>
</protein>
<feature type="region of interest" description="Disordered" evidence="1">
    <location>
        <begin position="77"/>
        <end position="101"/>
    </location>
</feature>
<reference evidence="3" key="1">
    <citation type="submission" date="2016-05" db="EMBL/GenBank/DDBJ databases">
        <title>Draft genome of Corynebacterium afermentans subsp. afermentans LCDC 88199T.</title>
        <authorList>
            <person name="Bernier A.-M."/>
            <person name="Bernard K."/>
        </authorList>
    </citation>
    <scope>NUCLEOTIDE SEQUENCE [LARGE SCALE GENOMIC DNA]</scope>
    <source>
        <strain evidence="3">NML120819</strain>
    </source>
</reference>
<evidence type="ECO:0000313" key="3">
    <source>
        <dbReference type="Proteomes" id="UP000078103"/>
    </source>
</evidence>
<sequence>MLTPEQETHLRLLLQRQIAQEDYKAAKELIDAGYADGAYRTSRQKGEYGRVLNLLWRGPTISGRRYLEELRQLAQQSEQAAQQRTNNEAEHVGKERFSVQPHSLKPVEKPWHERRTINFVVICVVIYVLQKLVERLL</sequence>
<dbReference type="RefSeq" id="WP_064105980.1">
    <property type="nucleotide sequence ID" value="NZ_LXSH01000020.1"/>
</dbReference>
<organism evidence="2 3">
    <name type="scientific">Eikenella corrodens</name>
    <dbReference type="NCBI Taxonomy" id="539"/>
    <lineage>
        <taxon>Bacteria</taxon>
        <taxon>Pseudomonadati</taxon>
        <taxon>Pseudomonadota</taxon>
        <taxon>Betaproteobacteria</taxon>
        <taxon>Neisseriales</taxon>
        <taxon>Neisseriaceae</taxon>
        <taxon>Eikenella</taxon>
    </lineage>
</organism>
<evidence type="ECO:0000256" key="1">
    <source>
        <dbReference type="SAM" id="MobiDB-lite"/>
    </source>
</evidence>
<dbReference type="Proteomes" id="UP000078103">
    <property type="component" value="Unassembled WGS sequence"/>
</dbReference>
<name>A0A1A9RMK9_EIKCO</name>